<proteinExistence type="predicted"/>
<protein>
    <submittedName>
        <fullName evidence="1">Uncharacterized protein</fullName>
    </submittedName>
</protein>
<reference evidence="1" key="1">
    <citation type="submission" date="2023-04" db="EMBL/GenBank/DDBJ databases">
        <title>A chromosome-level genome assembly of the parasitoid wasp Eretmocerus hayati.</title>
        <authorList>
            <person name="Zhong Y."/>
            <person name="Liu S."/>
            <person name="Liu Y."/>
        </authorList>
    </citation>
    <scope>NUCLEOTIDE SEQUENCE</scope>
    <source>
        <strain evidence="1">ZJU_SS_LIU_2023</strain>
    </source>
</reference>
<comment type="caution">
    <text evidence="1">The sequence shown here is derived from an EMBL/GenBank/DDBJ whole genome shotgun (WGS) entry which is preliminary data.</text>
</comment>
<dbReference type="Proteomes" id="UP001239111">
    <property type="component" value="Chromosome 3"/>
</dbReference>
<organism evidence="1 2">
    <name type="scientific">Eretmocerus hayati</name>
    <dbReference type="NCBI Taxonomy" id="131215"/>
    <lineage>
        <taxon>Eukaryota</taxon>
        <taxon>Metazoa</taxon>
        <taxon>Ecdysozoa</taxon>
        <taxon>Arthropoda</taxon>
        <taxon>Hexapoda</taxon>
        <taxon>Insecta</taxon>
        <taxon>Pterygota</taxon>
        <taxon>Neoptera</taxon>
        <taxon>Endopterygota</taxon>
        <taxon>Hymenoptera</taxon>
        <taxon>Apocrita</taxon>
        <taxon>Proctotrupomorpha</taxon>
        <taxon>Chalcidoidea</taxon>
        <taxon>Aphelinidae</taxon>
        <taxon>Aphelininae</taxon>
        <taxon>Eretmocerus</taxon>
    </lineage>
</organism>
<evidence type="ECO:0000313" key="2">
    <source>
        <dbReference type="Proteomes" id="UP001239111"/>
    </source>
</evidence>
<name>A0ACC2NUE9_9HYME</name>
<gene>
    <name evidence="1" type="ORF">QAD02_005740</name>
</gene>
<keyword evidence="2" id="KW-1185">Reference proteome</keyword>
<sequence>MARLDREQKMAQSQKMCVAQYMFDHPEYAANVKDTVKSQELERLVNAKSGPTRTQKQIKQAWRQVATSTAKATREKGEADFDEYQKLVLKAVRKRDAYRMKEMEQLTEQSSHISH</sequence>
<evidence type="ECO:0000313" key="1">
    <source>
        <dbReference type="EMBL" id="KAJ8674478.1"/>
    </source>
</evidence>
<accession>A0ACC2NUE9</accession>
<dbReference type="EMBL" id="CM056743">
    <property type="protein sequence ID" value="KAJ8674478.1"/>
    <property type="molecule type" value="Genomic_DNA"/>
</dbReference>